<name>A0ABW0MC45_9BURK</name>
<sequence>MAFDLKTILGRVAAAVIFLAPSLAAQAQVAAGPGTWSGNQTWAADTVNGGNLTGYFYWPASQPTVAGKRALVLVLHGCTQTAAGDVIDKSADHGFNWKAMGDRYGAVILAPNATGNVYGNHCWDYAAASHNRTAGHDAILLDLVRRFVADPQYAIDPNQVYVAGLSSGGGESMVLGCMAPDIFAGIGINAGPPPGTTTAQIGYVPWGYDASTASSNCKTLAGGNAGKFASQIASVVWGTADYTVAQAYGPMDAAAMRGVYGGTFTQGASVAVPTGGSSIPYTDGNGKLRTTEITVSGMAHAWPAGGGGQNGHYVDATTINYPSFVMDFWFKNNLRVASTPAPAMTSCSASVSGSSVTIAGAATDAAGAVSSYRVLLHGSTAVDDAQAGSGAGFSKQYAHLGNGYYIGSVTASDNGTGLTSGACNLAQFLIGPVPAIQPPTGLAVAAASSSSISLSWNSVNGASGYNVYRNGARVTAPALASTTYTDTGLSAATSYSYQASAIDSAALESALSAAVSGTTKAAWSCSANFASNYAHVLAGRAHDSGGFAFANGSNQNMGLDNVFYTTMLAQTSAGYYVIGSCP</sequence>
<comment type="caution">
    <text evidence="5">The sequence shown here is derived from an EMBL/GenBank/DDBJ whole genome shotgun (WGS) entry which is preliminary data.</text>
</comment>
<dbReference type="PANTHER" id="PTHR43037">
    <property type="entry name" value="UNNAMED PRODUCT-RELATED"/>
    <property type="match status" value="1"/>
</dbReference>
<organism evidence="5 6">
    <name type="scientific">Paraherbaspirillum soli</name>
    <dbReference type="NCBI Taxonomy" id="631222"/>
    <lineage>
        <taxon>Bacteria</taxon>
        <taxon>Pseudomonadati</taxon>
        <taxon>Pseudomonadota</taxon>
        <taxon>Betaproteobacteria</taxon>
        <taxon>Burkholderiales</taxon>
        <taxon>Oxalobacteraceae</taxon>
        <taxon>Paraherbaspirillum</taxon>
    </lineage>
</organism>
<dbReference type="PANTHER" id="PTHR43037:SF1">
    <property type="entry name" value="BLL1128 PROTEIN"/>
    <property type="match status" value="1"/>
</dbReference>
<evidence type="ECO:0000313" key="5">
    <source>
        <dbReference type="EMBL" id="MFC5475800.1"/>
    </source>
</evidence>
<dbReference type="SUPFAM" id="SSF53474">
    <property type="entry name" value="alpha/beta-Hydrolases"/>
    <property type="match status" value="2"/>
</dbReference>
<feature type="signal peptide" evidence="3">
    <location>
        <begin position="1"/>
        <end position="27"/>
    </location>
</feature>
<dbReference type="InterPro" id="IPR013783">
    <property type="entry name" value="Ig-like_fold"/>
</dbReference>
<evidence type="ECO:0000256" key="3">
    <source>
        <dbReference type="SAM" id="SignalP"/>
    </source>
</evidence>
<protein>
    <submittedName>
        <fullName evidence="5">PHB depolymerase family esterase</fullName>
    </submittedName>
</protein>
<accession>A0ABW0MC45</accession>
<dbReference type="Pfam" id="PF10503">
    <property type="entry name" value="Esterase_PHB"/>
    <property type="match status" value="1"/>
</dbReference>
<dbReference type="Proteomes" id="UP001596045">
    <property type="component" value="Unassembled WGS sequence"/>
</dbReference>
<dbReference type="Gene3D" id="2.60.40.10">
    <property type="entry name" value="Immunoglobulins"/>
    <property type="match status" value="1"/>
</dbReference>
<feature type="chain" id="PRO_5046006813" evidence="3">
    <location>
        <begin position="28"/>
        <end position="582"/>
    </location>
</feature>
<keyword evidence="6" id="KW-1185">Reference proteome</keyword>
<dbReference type="PROSITE" id="PS50853">
    <property type="entry name" value="FN3"/>
    <property type="match status" value="1"/>
</dbReference>
<reference evidence="6" key="1">
    <citation type="journal article" date="2019" name="Int. J. Syst. Evol. Microbiol.">
        <title>The Global Catalogue of Microorganisms (GCM) 10K type strain sequencing project: providing services to taxonomists for standard genome sequencing and annotation.</title>
        <authorList>
            <consortium name="The Broad Institute Genomics Platform"/>
            <consortium name="The Broad Institute Genome Sequencing Center for Infectious Disease"/>
            <person name="Wu L."/>
            <person name="Ma J."/>
        </authorList>
    </citation>
    <scope>NUCLEOTIDE SEQUENCE [LARGE SCALE GENOMIC DNA]</scope>
    <source>
        <strain evidence="6">JCM 17066</strain>
    </source>
</reference>
<evidence type="ECO:0000256" key="2">
    <source>
        <dbReference type="ARBA" id="ARBA00022801"/>
    </source>
</evidence>
<evidence type="ECO:0000256" key="1">
    <source>
        <dbReference type="ARBA" id="ARBA00022729"/>
    </source>
</evidence>
<dbReference type="InterPro" id="IPR010126">
    <property type="entry name" value="Esterase_phb"/>
</dbReference>
<dbReference type="EMBL" id="JBHSMT010000029">
    <property type="protein sequence ID" value="MFC5475800.1"/>
    <property type="molecule type" value="Genomic_DNA"/>
</dbReference>
<dbReference type="Gene3D" id="3.40.50.1820">
    <property type="entry name" value="alpha/beta hydrolase"/>
    <property type="match status" value="1"/>
</dbReference>
<dbReference type="SUPFAM" id="SSF49265">
    <property type="entry name" value="Fibronectin type III"/>
    <property type="match status" value="1"/>
</dbReference>
<dbReference type="InterPro" id="IPR036116">
    <property type="entry name" value="FN3_sf"/>
</dbReference>
<dbReference type="SMART" id="SM00060">
    <property type="entry name" value="FN3"/>
    <property type="match status" value="1"/>
</dbReference>
<keyword evidence="2" id="KW-0378">Hydrolase</keyword>
<dbReference type="RefSeq" id="WP_378999435.1">
    <property type="nucleotide sequence ID" value="NZ_JBHSMT010000029.1"/>
</dbReference>
<evidence type="ECO:0000313" key="6">
    <source>
        <dbReference type="Proteomes" id="UP001596045"/>
    </source>
</evidence>
<dbReference type="NCBIfam" id="TIGR01840">
    <property type="entry name" value="esterase_phb"/>
    <property type="match status" value="1"/>
</dbReference>
<dbReference type="InterPro" id="IPR050955">
    <property type="entry name" value="Plant_Biomass_Hydrol_Est"/>
</dbReference>
<keyword evidence="1 3" id="KW-0732">Signal</keyword>
<dbReference type="InterPro" id="IPR003961">
    <property type="entry name" value="FN3_dom"/>
</dbReference>
<evidence type="ECO:0000259" key="4">
    <source>
        <dbReference type="PROSITE" id="PS50853"/>
    </source>
</evidence>
<dbReference type="Pfam" id="PF00041">
    <property type="entry name" value="fn3"/>
    <property type="match status" value="1"/>
</dbReference>
<dbReference type="InterPro" id="IPR029058">
    <property type="entry name" value="AB_hydrolase_fold"/>
</dbReference>
<proteinExistence type="predicted"/>
<gene>
    <name evidence="5" type="ORF">ACFPM8_17700</name>
</gene>
<feature type="domain" description="Fibronectin type-III" evidence="4">
    <location>
        <begin position="438"/>
        <end position="522"/>
    </location>
</feature>